<evidence type="ECO:0000256" key="1">
    <source>
        <dbReference type="SAM" id="MobiDB-lite"/>
    </source>
</evidence>
<gene>
    <name evidence="2" type="ORF">QE152_g1107</name>
</gene>
<feature type="compositionally biased region" description="Polar residues" evidence="1">
    <location>
        <begin position="20"/>
        <end position="29"/>
    </location>
</feature>
<organism evidence="2 3">
    <name type="scientific">Popillia japonica</name>
    <name type="common">Japanese beetle</name>
    <dbReference type="NCBI Taxonomy" id="7064"/>
    <lineage>
        <taxon>Eukaryota</taxon>
        <taxon>Metazoa</taxon>
        <taxon>Ecdysozoa</taxon>
        <taxon>Arthropoda</taxon>
        <taxon>Hexapoda</taxon>
        <taxon>Insecta</taxon>
        <taxon>Pterygota</taxon>
        <taxon>Neoptera</taxon>
        <taxon>Endopterygota</taxon>
        <taxon>Coleoptera</taxon>
        <taxon>Polyphaga</taxon>
        <taxon>Scarabaeiformia</taxon>
        <taxon>Scarabaeidae</taxon>
        <taxon>Rutelinae</taxon>
        <taxon>Popillia</taxon>
    </lineage>
</organism>
<feature type="region of interest" description="Disordered" evidence="1">
    <location>
        <begin position="78"/>
        <end position="186"/>
    </location>
</feature>
<evidence type="ECO:0000313" key="3">
    <source>
        <dbReference type="Proteomes" id="UP001458880"/>
    </source>
</evidence>
<feature type="region of interest" description="Disordered" evidence="1">
    <location>
        <begin position="1"/>
        <end position="29"/>
    </location>
</feature>
<sequence length="186" mass="20379">MTNNTPDDIATQDVAPPATPMTSKRNQSQLGRRLVTNNGTTCGYRLRYVTSGLYRLHKLQTLSPSKLYELIDGISESQALDSDEGGDSDAEDQPVHSKFATVCPIRSSAGSSSTSRIPFEDSDDEGDDLEKDLVYNVNEETVSPSREIHCNLDNNNSSDSSEDSEVDNNSTALTTWKWDKLASSSH</sequence>
<name>A0AAW1N3T2_POPJA</name>
<dbReference type="EMBL" id="JASPKY010000006">
    <property type="protein sequence ID" value="KAK9754588.1"/>
    <property type="molecule type" value="Genomic_DNA"/>
</dbReference>
<accession>A0AAW1N3T2</accession>
<comment type="caution">
    <text evidence="2">The sequence shown here is derived from an EMBL/GenBank/DDBJ whole genome shotgun (WGS) entry which is preliminary data.</text>
</comment>
<reference evidence="2 3" key="1">
    <citation type="journal article" date="2024" name="BMC Genomics">
        <title>De novo assembly and annotation of Popillia japonica's genome with initial clues to its potential as an invasive pest.</title>
        <authorList>
            <person name="Cucini C."/>
            <person name="Boschi S."/>
            <person name="Funari R."/>
            <person name="Cardaioli E."/>
            <person name="Iannotti N."/>
            <person name="Marturano G."/>
            <person name="Paoli F."/>
            <person name="Bruttini M."/>
            <person name="Carapelli A."/>
            <person name="Frati F."/>
            <person name="Nardi F."/>
        </authorList>
    </citation>
    <scope>NUCLEOTIDE SEQUENCE [LARGE SCALE GENOMIC DNA]</scope>
    <source>
        <strain evidence="2">DMR45628</strain>
    </source>
</reference>
<feature type="compositionally biased region" description="Acidic residues" evidence="1">
    <location>
        <begin position="81"/>
        <end position="92"/>
    </location>
</feature>
<feature type="compositionally biased region" description="Acidic residues" evidence="1">
    <location>
        <begin position="120"/>
        <end position="130"/>
    </location>
</feature>
<keyword evidence="3" id="KW-1185">Reference proteome</keyword>
<proteinExistence type="predicted"/>
<evidence type="ECO:0000313" key="2">
    <source>
        <dbReference type="EMBL" id="KAK9754588.1"/>
    </source>
</evidence>
<dbReference type="AlphaFoldDB" id="A0AAW1N3T2"/>
<protein>
    <submittedName>
        <fullName evidence="2">Uncharacterized protein</fullName>
    </submittedName>
</protein>
<dbReference type="Proteomes" id="UP001458880">
    <property type="component" value="Unassembled WGS sequence"/>
</dbReference>